<keyword evidence="2" id="KW-1185">Reference proteome</keyword>
<sequence length="66" mass="7703">MAYVRFSQRDTSDSGEESVSMSIARLWTWMERLVGEAIVTINNFQIIKGFHTGIHDVLNNWWIKDT</sequence>
<evidence type="ECO:0000313" key="2">
    <source>
        <dbReference type="Proteomes" id="UP001314170"/>
    </source>
</evidence>
<evidence type="ECO:0000313" key="1">
    <source>
        <dbReference type="EMBL" id="CAK7357306.1"/>
    </source>
</evidence>
<protein>
    <recommendedName>
        <fullName evidence="3">Resolvase/invertase-type recombinase catalytic domain-containing protein</fullName>
    </recommendedName>
</protein>
<gene>
    <name evidence="1" type="ORF">DCAF_LOCUS27592</name>
</gene>
<accession>A0AAV1SV02</accession>
<comment type="caution">
    <text evidence="1">The sequence shown here is derived from an EMBL/GenBank/DDBJ whole genome shotgun (WGS) entry which is preliminary data.</text>
</comment>
<dbReference type="EMBL" id="CAWUPB010001198">
    <property type="protein sequence ID" value="CAK7357306.1"/>
    <property type="molecule type" value="Genomic_DNA"/>
</dbReference>
<reference evidence="1 2" key="1">
    <citation type="submission" date="2024-01" db="EMBL/GenBank/DDBJ databases">
        <authorList>
            <person name="Waweru B."/>
        </authorList>
    </citation>
    <scope>NUCLEOTIDE SEQUENCE [LARGE SCALE GENOMIC DNA]</scope>
</reference>
<evidence type="ECO:0008006" key="3">
    <source>
        <dbReference type="Google" id="ProtNLM"/>
    </source>
</evidence>
<proteinExistence type="predicted"/>
<organism evidence="1 2">
    <name type="scientific">Dovyalis caffra</name>
    <dbReference type="NCBI Taxonomy" id="77055"/>
    <lineage>
        <taxon>Eukaryota</taxon>
        <taxon>Viridiplantae</taxon>
        <taxon>Streptophyta</taxon>
        <taxon>Embryophyta</taxon>
        <taxon>Tracheophyta</taxon>
        <taxon>Spermatophyta</taxon>
        <taxon>Magnoliopsida</taxon>
        <taxon>eudicotyledons</taxon>
        <taxon>Gunneridae</taxon>
        <taxon>Pentapetalae</taxon>
        <taxon>rosids</taxon>
        <taxon>fabids</taxon>
        <taxon>Malpighiales</taxon>
        <taxon>Salicaceae</taxon>
        <taxon>Flacourtieae</taxon>
        <taxon>Dovyalis</taxon>
    </lineage>
</organism>
<name>A0AAV1SV02_9ROSI</name>
<dbReference type="AlphaFoldDB" id="A0AAV1SV02"/>
<dbReference type="Proteomes" id="UP001314170">
    <property type="component" value="Unassembled WGS sequence"/>
</dbReference>